<evidence type="ECO:0000256" key="6">
    <source>
        <dbReference type="ARBA" id="ARBA00023136"/>
    </source>
</evidence>
<keyword evidence="3" id="KW-0808">Transferase</keyword>
<dbReference type="SUPFAM" id="SSF53448">
    <property type="entry name" value="Nucleotide-diphospho-sugar transferases"/>
    <property type="match status" value="1"/>
</dbReference>
<name>A0ABP3K5N7_9SPHN</name>
<keyword evidence="6 7" id="KW-0472">Membrane</keyword>
<dbReference type="InterPro" id="IPR029044">
    <property type="entry name" value="Nucleotide-diphossugar_trans"/>
</dbReference>
<comment type="subcellular location">
    <subcellularLocation>
        <location evidence="1">Membrane</location>
        <topology evidence="1">Multi-pass membrane protein</topology>
    </subcellularLocation>
</comment>
<dbReference type="Pfam" id="PF13641">
    <property type="entry name" value="Glyco_tranf_2_3"/>
    <property type="match status" value="1"/>
</dbReference>
<proteinExistence type="predicted"/>
<feature type="transmembrane region" description="Helical" evidence="7">
    <location>
        <begin position="385"/>
        <end position="404"/>
    </location>
</feature>
<sequence length="474" mass="54165">MGAYILPTIDLVQKELLLFASLCFILGAIDDAIFDITWVMHSIKRKLFVYTRHKRLIVDQLPASKNNSPLAIFVPAWQEAPVIGAMLRRCINQWDHDHYRIYVGCYPNDGATIAAVADAARDTGKIRMVICDRDGPTSKADCLNRLWWALCQDEILESTKFKSVILQDAEDLIHPKALDLFDYLIDRASLVQIPVIPRRAARSIWVAGHYGDEFAEMHGKQMVLREALGVAMPSAGVGCAFRRDELQRLSALTYGKPFDATSLTEDYEIGLQLTRGNSRGIFARLKDKEGQWVATQEFFPESLDDAIRQKSRWMMGIALSGWDRLGWQGCWRENWMRFRDRKASFAAFVLSLAYLAILLTASLYVLKLGNLYEPQPFPDLLMAMLWINAFFVLWRLAFKGYFVFKLYGLREALLSIPRTFIANIINILAARRALFQYLKSLAGIAPKWEKTNHFHPHSADVRQLRPTGIPDRDE</sequence>
<dbReference type="Proteomes" id="UP001500713">
    <property type="component" value="Unassembled WGS sequence"/>
</dbReference>
<keyword evidence="2" id="KW-0328">Glycosyltransferase</keyword>
<reference evidence="9" key="1">
    <citation type="journal article" date="2019" name="Int. J. Syst. Evol. Microbiol.">
        <title>The Global Catalogue of Microorganisms (GCM) 10K type strain sequencing project: providing services to taxonomists for standard genome sequencing and annotation.</title>
        <authorList>
            <consortium name="The Broad Institute Genomics Platform"/>
            <consortium name="The Broad Institute Genome Sequencing Center for Infectious Disease"/>
            <person name="Wu L."/>
            <person name="Ma J."/>
        </authorList>
    </citation>
    <scope>NUCLEOTIDE SEQUENCE [LARGE SCALE GENOMIC DNA]</scope>
    <source>
        <strain evidence="9">JCM 14162</strain>
    </source>
</reference>
<feature type="transmembrane region" description="Helical" evidence="7">
    <location>
        <begin position="345"/>
        <end position="365"/>
    </location>
</feature>
<dbReference type="NCBIfam" id="NF011307">
    <property type="entry name" value="PRK14716.1-5"/>
    <property type="match status" value="1"/>
</dbReference>
<evidence type="ECO:0000256" key="3">
    <source>
        <dbReference type="ARBA" id="ARBA00022679"/>
    </source>
</evidence>
<accession>A0ABP3K5N7</accession>
<dbReference type="Gene3D" id="3.90.550.10">
    <property type="entry name" value="Spore Coat Polysaccharide Biosynthesis Protein SpsA, Chain A"/>
    <property type="match status" value="1"/>
</dbReference>
<keyword evidence="5 7" id="KW-1133">Transmembrane helix</keyword>
<keyword evidence="4 7" id="KW-0812">Transmembrane</keyword>
<comment type="caution">
    <text evidence="8">The sequence shown here is derived from an EMBL/GenBank/DDBJ whole genome shotgun (WGS) entry which is preliminary data.</text>
</comment>
<organism evidence="8 9">
    <name type="scientific">Parasphingorhabdus litoris</name>
    <dbReference type="NCBI Taxonomy" id="394733"/>
    <lineage>
        <taxon>Bacteria</taxon>
        <taxon>Pseudomonadati</taxon>
        <taxon>Pseudomonadota</taxon>
        <taxon>Alphaproteobacteria</taxon>
        <taxon>Sphingomonadales</taxon>
        <taxon>Sphingomonadaceae</taxon>
        <taxon>Parasphingorhabdus</taxon>
    </lineage>
</organism>
<dbReference type="RefSeq" id="WP_229956295.1">
    <property type="nucleotide sequence ID" value="NZ_BAAAEM010000002.1"/>
</dbReference>
<evidence type="ECO:0000256" key="7">
    <source>
        <dbReference type="SAM" id="Phobius"/>
    </source>
</evidence>
<feature type="transmembrane region" description="Helical" evidence="7">
    <location>
        <begin position="16"/>
        <end position="38"/>
    </location>
</feature>
<dbReference type="PANTHER" id="PTHR43867">
    <property type="entry name" value="CELLULOSE SYNTHASE CATALYTIC SUBUNIT A [UDP-FORMING]"/>
    <property type="match status" value="1"/>
</dbReference>
<dbReference type="PANTHER" id="PTHR43867:SF2">
    <property type="entry name" value="CELLULOSE SYNTHASE CATALYTIC SUBUNIT A [UDP-FORMING]"/>
    <property type="match status" value="1"/>
</dbReference>
<evidence type="ECO:0008006" key="10">
    <source>
        <dbReference type="Google" id="ProtNLM"/>
    </source>
</evidence>
<gene>
    <name evidence="8" type="ORF">GCM10009096_11620</name>
</gene>
<protein>
    <recommendedName>
        <fullName evidence="10">Glycosyl transferase family protein</fullName>
    </recommendedName>
</protein>
<evidence type="ECO:0000313" key="9">
    <source>
        <dbReference type="Proteomes" id="UP001500713"/>
    </source>
</evidence>
<keyword evidence="9" id="KW-1185">Reference proteome</keyword>
<evidence type="ECO:0000256" key="4">
    <source>
        <dbReference type="ARBA" id="ARBA00022692"/>
    </source>
</evidence>
<dbReference type="EMBL" id="BAAAEM010000002">
    <property type="protein sequence ID" value="GAA0472195.1"/>
    <property type="molecule type" value="Genomic_DNA"/>
</dbReference>
<dbReference type="InterPro" id="IPR050321">
    <property type="entry name" value="Glycosyltr_2/OpgH_subfam"/>
</dbReference>
<evidence type="ECO:0000256" key="5">
    <source>
        <dbReference type="ARBA" id="ARBA00022989"/>
    </source>
</evidence>
<evidence type="ECO:0000313" key="8">
    <source>
        <dbReference type="EMBL" id="GAA0472195.1"/>
    </source>
</evidence>
<evidence type="ECO:0000256" key="2">
    <source>
        <dbReference type="ARBA" id="ARBA00022676"/>
    </source>
</evidence>
<evidence type="ECO:0000256" key="1">
    <source>
        <dbReference type="ARBA" id="ARBA00004141"/>
    </source>
</evidence>